<dbReference type="AlphaFoldDB" id="A0A6A6PKR3"/>
<feature type="domain" description="SUZ" evidence="4">
    <location>
        <begin position="329"/>
        <end position="418"/>
    </location>
</feature>
<dbReference type="PROSITE" id="PS51673">
    <property type="entry name" value="SUZ"/>
    <property type="match status" value="1"/>
</dbReference>
<dbReference type="CDD" id="cd02642">
    <property type="entry name" value="R3H_encore_like"/>
    <property type="match status" value="1"/>
</dbReference>
<evidence type="ECO:0000313" key="6">
    <source>
        <dbReference type="Proteomes" id="UP000799767"/>
    </source>
</evidence>
<feature type="region of interest" description="Disordered" evidence="2">
    <location>
        <begin position="496"/>
        <end position="516"/>
    </location>
</feature>
<keyword evidence="1" id="KW-0597">Phosphoprotein</keyword>
<feature type="domain" description="R3H" evidence="3">
    <location>
        <begin position="265"/>
        <end position="328"/>
    </location>
</feature>
<feature type="region of interest" description="Disordered" evidence="2">
    <location>
        <begin position="362"/>
        <end position="454"/>
    </location>
</feature>
<dbReference type="InterPro" id="IPR001374">
    <property type="entry name" value="R3H_dom"/>
</dbReference>
<reference evidence="5" key="1">
    <citation type="journal article" date="2020" name="Stud. Mycol.">
        <title>101 Dothideomycetes genomes: a test case for predicting lifestyles and emergence of pathogens.</title>
        <authorList>
            <person name="Haridas S."/>
            <person name="Albert R."/>
            <person name="Binder M."/>
            <person name="Bloem J."/>
            <person name="Labutti K."/>
            <person name="Salamov A."/>
            <person name="Andreopoulos B."/>
            <person name="Baker S."/>
            <person name="Barry K."/>
            <person name="Bills G."/>
            <person name="Bluhm B."/>
            <person name="Cannon C."/>
            <person name="Castanera R."/>
            <person name="Culley D."/>
            <person name="Daum C."/>
            <person name="Ezra D."/>
            <person name="Gonzalez J."/>
            <person name="Henrissat B."/>
            <person name="Kuo A."/>
            <person name="Liang C."/>
            <person name="Lipzen A."/>
            <person name="Lutzoni F."/>
            <person name="Magnuson J."/>
            <person name="Mondo S."/>
            <person name="Nolan M."/>
            <person name="Ohm R."/>
            <person name="Pangilinan J."/>
            <person name="Park H.-J."/>
            <person name="Ramirez L."/>
            <person name="Alfaro M."/>
            <person name="Sun H."/>
            <person name="Tritt A."/>
            <person name="Yoshinaga Y."/>
            <person name="Zwiers L.-H."/>
            <person name="Turgeon B."/>
            <person name="Goodwin S."/>
            <person name="Spatafora J."/>
            <person name="Crous P."/>
            <person name="Grigoriev I."/>
        </authorList>
    </citation>
    <scope>NUCLEOTIDE SEQUENCE</scope>
    <source>
        <strain evidence="5">CBS 113389</strain>
    </source>
</reference>
<dbReference type="Gene3D" id="3.30.1370.50">
    <property type="entry name" value="R3H-like domain"/>
    <property type="match status" value="1"/>
</dbReference>
<evidence type="ECO:0000259" key="3">
    <source>
        <dbReference type="PROSITE" id="PS51061"/>
    </source>
</evidence>
<gene>
    <name evidence="5" type="ORF">BDY17DRAFT_326865</name>
</gene>
<evidence type="ECO:0000256" key="1">
    <source>
        <dbReference type="ARBA" id="ARBA00022553"/>
    </source>
</evidence>
<feature type="compositionally biased region" description="Polar residues" evidence="2">
    <location>
        <begin position="369"/>
        <end position="385"/>
    </location>
</feature>
<dbReference type="OrthoDB" id="278430at2759"/>
<dbReference type="PANTHER" id="PTHR15672">
    <property type="entry name" value="CAMP-REGULATED PHOSPHOPROTEIN 21 RELATED R3H DOMAIN CONTAINING PROTEIN"/>
    <property type="match status" value="1"/>
</dbReference>
<feature type="compositionally biased region" description="Pro residues" evidence="2">
    <location>
        <begin position="809"/>
        <end position="823"/>
    </location>
</feature>
<proteinExistence type="predicted"/>
<feature type="compositionally biased region" description="Polar residues" evidence="2">
    <location>
        <begin position="711"/>
        <end position="720"/>
    </location>
</feature>
<evidence type="ECO:0000313" key="5">
    <source>
        <dbReference type="EMBL" id="KAF2479857.1"/>
    </source>
</evidence>
<dbReference type="GeneID" id="54478583"/>
<dbReference type="GO" id="GO:0003676">
    <property type="term" value="F:nucleic acid binding"/>
    <property type="evidence" value="ECO:0007669"/>
    <property type="project" value="UniProtKB-UniRule"/>
</dbReference>
<feature type="compositionally biased region" description="Polar residues" evidence="2">
    <location>
        <begin position="758"/>
        <end position="777"/>
    </location>
</feature>
<evidence type="ECO:0000256" key="2">
    <source>
        <dbReference type="SAM" id="MobiDB-lite"/>
    </source>
</evidence>
<dbReference type="Pfam" id="PF12752">
    <property type="entry name" value="SUZ"/>
    <property type="match status" value="1"/>
</dbReference>
<evidence type="ECO:0008006" key="7">
    <source>
        <dbReference type="Google" id="ProtNLM"/>
    </source>
</evidence>
<feature type="region of interest" description="Disordered" evidence="2">
    <location>
        <begin position="549"/>
        <end position="851"/>
    </location>
</feature>
<accession>A0A6A6PKR3</accession>
<dbReference type="SMART" id="SM00393">
    <property type="entry name" value="R3H"/>
    <property type="match status" value="1"/>
</dbReference>
<evidence type="ECO:0000259" key="4">
    <source>
        <dbReference type="PROSITE" id="PS51673"/>
    </source>
</evidence>
<organism evidence="5 6">
    <name type="scientific">Neohortaea acidophila</name>
    <dbReference type="NCBI Taxonomy" id="245834"/>
    <lineage>
        <taxon>Eukaryota</taxon>
        <taxon>Fungi</taxon>
        <taxon>Dikarya</taxon>
        <taxon>Ascomycota</taxon>
        <taxon>Pezizomycotina</taxon>
        <taxon>Dothideomycetes</taxon>
        <taxon>Dothideomycetidae</taxon>
        <taxon>Mycosphaerellales</taxon>
        <taxon>Teratosphaeriaceae</taxon>
        <taxon>Neohortaea</taxon>
    </lineage>
</organism>
<dbReference type="InterPro" id="IPR051937">
    <property type="entry name" value="R3H_domain_containing"/>
</dbReference>
<dbReference type="Proteomes" id="UP000799767">
    <property type="component" value="Unassembled WGS sequence"/>
</dbReference>
<dbReference type="PANTHER" id="PTHR15672:SF8">
    <property type="entry name" value="PROTEIN ENCORE"/>
    <property type="match status" value="1"/>
</dbReference>
<feature type="compositionally biased region" description="Pro residues" evidence="2">
    <location>
        <begin position="696"/>
        <end position="705"/>
    </location>
</feature>
<dbReference type="EMBL" id="MU001640">
    <property type="protein sequence ID" value="KAF2479857.1"/>
    <property type="molecule type" value="Genomic_DNA"/>
</dbReference>
<dbReference type="PROSITE" id="PS51061">
    <property type="entry name" value="R3H"/>
    <property type="match status" value="1"/>
</dbReference>
<dbReference type="Pfam" id="PF01424">
    <property type="entry name" value="R3H"/>
    <property type="match status" value="1"/>
</dbReference>
<dbReference type="InterPro" id="IPR036867">
    <property type="entry name" value="R3H_dom_sf"/>
</dbReference>
<keyword evidence="6" id="KW-1185">Reference proteome</keyword>
<dbReference type="SUPFAM" id="SSF82708">
    <property type="entry name" value="R3H domain"/>
    <property type="match status" value="1"/>
</dbReference>
<feature type="compositionally biased region" description="Polar residues" evidence="2">
    <location>
        <begin position="670"/>
        <end position="679"/>
    </location>
</feature>
<dbReference type="RefSeq" id="XP_033586427.1">
    <property type="nucleotide sequence ID" value="XM_033737581.1"/>
</dbReference>
<feature type="compositionally biased region" description="Pro residues" evidence="2">
    <location>
        <begin position="727"/>
        <end position="754"/>
    </location>
</feature>
<feature type="compositionally biased region" description="Low complexity" evidence="2">
    <location>
        <begin position="549"/>
        <end position="588"/>
    </location>
</feature>
<dbReference type="InterPro" id="IPR024771">
    <property type="entry name" value="SUZ"/>
</dbReference>
<name>A0A6A6PKR3_9PEZI</name>
<feature type="region of interest" description="Disordered" evidence="2">
    <location>
        <begin position="35"/>
        <end position="62"/>
    </location>
</feature>
<feature type="compositionally biased region" description="Basic and acidic residues" evidence="2">
    <location>
        <begin position="388"/>
        <end position="431"/>
    </location>
</feature>
<dbReference type="GO" id="GO:0006012">
    <property type="term" value="P:galactose metabolic process"/>
    <property type="evidence" value="ECO:0007669"/>
    <property type="project" value="TreeGrafter"/>
</dbReference>
<sequence>MASAAAAKVEKPSFAKILAAGIKSSNVQSKILTAENASNRAITSPVRDNSPQNQPSQPTFTSPLTISHGALLVDGKETILGDLPTPGVLVNEPTASTPSNIQTPEVMVLPAASDEAGTQISSNGSVKVPSLDGKSVASGTTFALDEKESLRPDDSASVMAQDDEEVLALPGAASSSARSSNHDDLQAFSNQLREISDMDPARQPGLPHAFGHNGHSGHGMLYIPPDGPGIGHVPGSLRPPPGADAGVDVPPDPKLLEALDSPKDRIMVLKLEQDIVDFVKDAKETSLTLPQTNAFYRMLAHKLADYYMLGHAVDDSTTAVRIFKTLTCRLPPPLTGIATPSTAASTPPPAAHQMKILRRGMLDGGPTIANGSHMTSKTTSENGESGNEDDKRITLPQSREEREARYEAARKRIMGSERPSDSLEASIEKANSRSSSATGKKGGRKKQRADDDDDFEARSAYSAYYPAAMTPSASTGAPYTVSNGVPPYMHQPSHSAYPYPAGPGGHQQYGDPTNHAWSTATVYSQPTMPNWTPPQPSGYDLSREFQQSMSFQSPPMQSPNSSMQQPGFNMQYSQQPGSTQQQPWPQQGMHMPNYAPQTMMASPQGFASGGSPASHQGHERQPYAYGQLPSQTFPGRPPSKLEHPLPGSYKGKHFNPQSQSFVPGHANGGSPMQHQSPTSPMLPGVFGAGLGLSHMPPRPNGPPVAPAYTSPLPTSHQMRTPTHPMTHPLPQPVVPKQPSPNLPLPVKPTATPPRPQDRSNTGSAAMAGNVSTTQGPSGSIAKWGMPASLPAKPPPANEPVDAARFMQSQPPPVSAVRPPPHNPLPSFGSMPPPQMLGGYGAQGQGMQSRRM</sequence>
<protein>
    <recommendedName>
        <fullName evidence="7">SUZ domain-containing protein</fullName>
    </recommendedName>
</protein>